<protein>
    <submittedName>
        <fullName evidence="10">Sn-glycerol-1-phosphate dehydrogenase</fullName>
    </submittedName>
</protein>
<evidence type="ECO:0000256" key="4">
    <source>
        <dbReference type="ARBA" id="ARBA00022857"/>
    </source>
</evidence>
<evidence type="ECO:0000256" key="2">
    <source>
        <dbReference type="ARBA" id="ARBA00022516"/>
    </source>
</evidence>
<keyword evidence="2" id="KW-0444">Lipid biosynthesis</keyword>
<evidence type="ECO:0000256" key="7">
    <source>
        <dbReference type="ARBA" id="ARBA00023098"/>
    </source>
</evidence>
<dbReference type="InterPro" id="IPR016205">
    <property type="entry name" value="Glycerol_DH"/>
</dbReference>
<evidence type="ECO:0000313" key="11">
    <source>
        <dbReference type="Proteomes" id="UP000824504"/>
    </source>
</evidence>
<keyword evidence="9" id="KW-1208">Phospholipid metabolism</keyword>
<keyword evidence="6" id="KW-0520">NAD</keyword>
<dbReference type="Pfam" id="PF13685">
    <property type="entry name" value="Fe-ADH_2"/>
    <property type="match status" value="1"/>
</dbReference>
<keyword evidence="8" id="KW-0594">Phospholipid biosynthesis</keyword>
<keyword evidence="7" id="KW-0443">Lipid metabolism</keyword>
<dbReference type="PANTHER" id="PTHR43616">
    <property type="entry name" value="GLYCEROL DEHYDROGENASE"/>
    <property type="match status" value="1"/>
</dbReference>
<dbReference type="EMBL" id="CP079216">
    <property type="protein sequence ID" value="QXT62504.1"/>
    <property type="molecule type" value="Genomic_DNA"/>
</dbReference>
<evidence type="ECO:0000256" key="9">
    <source>
        <dbReference type="ARBA" id="ARBA00023264"/>
    </source>
</evidence>
<evidence type="ECO:0000256" key="6">
    <source>
        <dbReference type="ARBA" id="ARBA00023027"/>
    </source>
</evidence>
<dbReference type="CDD" id="cd08175">
    <property type="entry name" value="G1PDH"/>
    <property type="match status" value="1"/>
</dbReference>
<keyword evidence="11" id="KW-1185">Reference proteome</keyword>
<gene>
    <name evidence="10" type="ORF">KDB89_12270</name>
</gene>
<dbReference type="PANTHER" id="PTHR43616:SF5">
    <property type="entry name" value="GLYCEROL DEHYDROGENASE 1"/>
    <property type="match status" value="1"/>
</dbReference>
<dbReference type="RefSeq" id="WP_219081440.1">
    <property type="nucleotide sequence ID" value="NZ_CP079216.1"/>
</dbReference>
<evidence type="ECO:0000256" key="1">
    <source>
        <dbReference type="ARBA" id="ARBA00022490"/>
    </source>
</evidence>
<evidence type="ECO:0000256" key="3">
    <source>
        <dbReference type="ARBA" id="ARBA00022723"/>
    </source>
</evidence>
<sequence>MSELVQRALAAATDTSEVLIGQGVIADLPAAFRRVFGGATALVVADERTQDAAGHDVCDVLAAAGVPMAPPFIFPGDPELYARYENAELLRDRIAEVDAVVVAVGAGTLNDLAKRACGELGRRYVVVGTAASMDGYTAFGASIAVNGYKQTLDCPAPAVAVADLDVMAAAPSAMTASGYGDLLGKLPAGADWLLADVVGAEAIDTSVWDLVQGPLRGALQRPAALAAGDADALGQLAEGLVMSGLAMQAYHGSRPASGSEHLFSHLWEMEGHGVDVTPRRLSHGFKVAVGSVAISALYEELLADDLASLDIDGAVRAWPGRDEMELLVLSQHRRPGLREAAVQQTMAKYVDGTSVGRRLETLAQGWPTLSARLREHLIPADTLQAMLRAAGAPAHPDEIGLAWDEFRATYVRSQLIRSRYTILDTLAEAHLLDDFTERLFAPGGFWGAQGSVRAA</sequence>
<keyword evidence="1" id="KW-0963">Cytoplasm</keyword>
<keyword evidence="5" id="KW-0560">Oxidoreductase</keyword>
<dbReference type="Proteomes" id="UP000824504">
    <property type="component" value="Chromosome"/>
</dbReference>
<dbReference type="InterPro" id="IPR032837">
    <property type="entry name" value="G1PDH"/>
</dbReference>
<reference evidence="10 11" key="1">
    <citation type="submission" date="2021-07" db="EMBL/GenBank/DDBJ databases">
        <title>complete genome sequencing of Tessaracoccus sp.J1M15.</title>
        <authorList>
            <person name="Bae J.-W."/>
            <person name="Kim D.-y."/>
        </authorList>
    </citation>
    <scope>NUCLEOTIDE SEQUENCE [LARGE SCALE GENOMIC DNA]</scope>
    <source>
        <strain evidence="10 11">J1M15</strain>
    </source>
</reference>
<evidence type="ECO:0000313" key="10">
    <source>
        <dbReference type="EMBL" id="QXT62504.1"/>
    </source>
</evidence>
<keyword evidence="3" id="KW-0479">Metal-binding</keyword>
<evidence type="ECO:0000256" key="5">
    <source>
        <dbReference type="ARBA" id="ARBA00023002"/>
    </source>
</evidence>
<keyword evidence="4" id="KW-0521">NADP</keyword>
<organism evidence="10 11">
    <name type="scientific">Tessaracoccus palaemonis</name>
    <dbReference type="NCBI Taxonomy" id="2829499"/>
    <lineage>
        <taxon>Bacteria</taxon>
        <taxon>Bacillati</taxon>
        <taxon>Actinomycetota</taxon>
        <taxon>Actinomycetes</taxon>
        <taxon>Propionibacteriales</taxon>
        <taxon>Propionibacteriaceae</taxon>
        <taxon>Tessaracoccus</taxon>
    </lineage>
</organism>
<proteinExistence type="predicted"/>
<accession>A0ABX8SMU7</accession>
<name>A0ABX8SMU7_9ACTN</name>
<evidence type="ECO:0000256" key="8">
    <source>
        <dbReference type="ARBA" id="ARBA00023209"/>
    </source>
</evidence>